<accession>B0XRT0</accession>
<reference evidence="2 3" key="1">
    <citation type="journal article" date="2008" name="PLoS Genet.">
        <title>Genomic islands in the pathogenic filamentous fungus Aspergillus fumigatus.</title>
        <authorList>
            <person name="Fedorova N.D."/>
            <person name="Khaldi N."/>
            <person name="Joardar V.S."/>
            <person name="Maiti R."/>
            <person name="Amedeo P."/>
            <person name="Anderson M.J."/>
            <person name="Crabtree J."/>
            <person name="Silva J.C."/>
            <person name="Badger J.H."/>
            <person name="Albarraq A."/>
            <person name="Angiuoli S."/>
            <person name="Bussey H."/>
            <person name="Bowyer P."/>
            <person name="Cotty P.J."/>
            <person name="Dyer P.S."/>
            <person name="Egan A."/>
            <person name="Galens K."/>
            <person name="Fraser-Liggett C.M."/>
            <person name="Haas B.J."/>
            <person name="Inman J.M."/>
            <person name="Kent R."/>
            <person name="Lemieux S."/>
            <person name="Malavazi I."/>
            <person name="Orvis J."/>
            <person name="Roemer T."/>
            <person name="Ronning C.M."/>
            <person name="Sundaram J.P."/>
            <person name="Sutton G."/>
            <person name="Turner G."/>
            <person name="Venter J.C."/>
            <person name="White O.R."/>
            <person name="Whitty B.R."/>
            <person name="Youngman P."/>
            <person name="Wolfe K.H."/>
            <person name="Goldman G.H."/>
            <person name="Wortman J.R."/>
            <person name="Jiang B."/>
            <person name="Denning D.W."/>
            <person name="Nierman W.C."/>
        </authorList>
    </citation>
    <scope>NUCLEOTIDE SEQUENCE [LARGE SCALE GENOMIC DNA]</scope>
    <source>
        <strain evidence="3">CBS 144.89 / FGSC A1163 / CEA10</strain>
    </source>
</reference>
<proteinExistence type="predicted"/>
<dbReference type="HOGENOM" id="CLU_2922193_0_0_1"/>
<keyword evidence="3" id="KW-1185">Reference proteome</keyword>
<sequence>MGGEVPWFPRVERLWGRKNAVNATTMEETMKTEKEKIKMQTGEEIGERRKRRGRQEEESGR</sequence>
<dbReference type="AlphaFoldDB" id="B0XRT0"/>
<gene>
    <name evidence="2" type="ORF">AFUB_024720</name>
</gene>
<name>B0XRT0_ASPFC</name>
<dbReference type="Proteomes" id="UP000001699">
    <property type="component" value="Unassembled WGS sequence"/>
</dbReference>
<evidence type="ECO:0000313" key="3">
    <source>
        <dbReference type="Proteomes" id="UP000001699"/>
    </source>
</evidence>
<feature type="compositionally biased region" description="Basic and acidic residues" evidence="1">
    <location>
        <begin position="29"/>
        <end position="38"/>
    </location>
</feature>
<evidence type="ECO:0000256" key="1">
    <source>
        <dbReference type="SAM" id="MobiDB-lite"/>
    </source>
</evidence>
<evidence type="ECO:0000313" key="2">
    <source>
        <dbReference type="EMBL" id="EDP54416.1"/>
    </source>
</evidence>
<dbReference type="VEuPathDB" id="FungiDB:AFUB_024720"/>
<feature type="region of interest" description="Disordered" evidence="1">
    <location>
        <begin position="29"/>
        <end position="61"/>
    </location>
</feature>
<dbReference type="EMBL" id="DS499595">
    <property type="protein sequence ID" value="EDP54416.1"/>
    <property type="molecule type" value="Genomic_DNA"/>
</dbReference>
<protein>
    <submittedName>
        <fullName evidence="2">Uncharacterized protein</fullName>
    </submittedName>
</protein>
<organism evidence="2 3">
    <name type="scientific">Aspergillus fumigatus (strain CBS 144.89 / FGSC A1163 / CEA10)</name>
    <name type="common">Neosartorya fumigata</name>
    <dbReference type="NCBI Taxonomy" id="451804"/>
    <lineage>
        <taxon>Eukaryota</taxon>
        <taxon>Fungi</taxon>
        <taxon>Dikarya</taxon>
        <taxon>Ascomycota</taxon>
        <taxon>Pezizomycotina</taxon>
        <taxon>Eurotiomycetes</taxon>
        <taxon>Eurotiomycetidae</taxon>
        <taxon>Eurotiales</taxon>
        <taxon>Aspergillaceae</taxon>
        <taxon>Aspergillus</taxon>
        <taxon>Aspergillus subgen. Fumigati</taxon>
    </lineage>
</organism>